<reference evidence="1" key="3">
    <citation type="submission" date="2023-03" db="UniProtKB">
        <authorList>
            <consortium name="EnsemblPlants"/>
        </authorList>
    </citation>
    <scope>IDENTIFICATION</scope>
    <source>
        <strain evidence="1">cv. Chiifu-401-42</strain>
    </source>
</reference>
<dbReference type="EnsemblPlants" id="Bra008467.1">
    <property type="protein sequence ID" value="Bra008467.1-P"/>
    <property type="gene ID" value="Bra008467"/>
</dbReference>
<dbReference type="Proteomes" id="UP000011750">
    <property type="component" value="Chromosome A02"/>
</dbReference>
<dbReference type="AlphaFoldDB" id="M4CW70"/>
<protein>
    <submittedName>
        <fullName evidence="1">Uncharacterized protein</fullName>
    </submittedName>
</protein>
<evidence type="ECO:0000313" key="1">
    <source>
        <dbReference type="EnsemblPlants" id="Bra008467.1-P"/>
    </source>
</evidence>
<name>M4CW70_BRACM</name>
<evidence type="ECO:0000313" key="2">
    <source>
        <dbReference type="Proteomes" id="UP000011750"/>
    </source>
</evidence>
<keyword evidence="2" id="KW-1185">Reference proteome</keyword>
<reference evidence="1 2" key="2">
    <citation type="journal article" date="2018" name="Hortic Res">
        <title>Improved Brassica rapa reference genome by single-molecule sequencing and chromosome conformation capture technologies.</title>
        <authorList>
            <person name="Zhang L."/>
            <person name="Cai X."/>
            <person name="Wu J."/>
            <person name="Liu M."/>
            <person name="Grob S."/>
            <person name="Cheng F."/>
            <person name="Liang J."/>
            <person name="Cai C."/>
            <person name="Liu Z."/>
            <person name="Liu B."/>
            <person name="Wang F."/>
            <person name="Li S."/>
            <person name="Liu F."/>
            <person name="Li X."/>
            <person name="Cheng L."/>
            <person name="Yang W."/>
            <person name="Li M.H."/>
            <person name="Grossniklaus U."/>
            <person name="Zheng H."/>
            <person name="Wang X."/>
        </authorList>
    </citation>
    <scope>NUCLEOTIDE SEQUENCE [LARGE SCALE GENOMIC DNA]</scope>
    <source>
        <strain evidence="1 2">cv. Chiifu-401-42</strain>
    </source>
</reference>
<reference evidence="1 2" key="1">
    <citation type="journal article" date="2011" name="Nat. Genet.">
        <title>The genome of the mesopolyploid crop species Brassica rapa.</title>
        <authorList>
            <consortium name="Brassica rapa Genome Sequencing Project Consortium"/>
            <person name="Wang X."/>
            <person name="Wang H."/>
            <person name="Wang J."/>
            <person name="Sun R."/>
            <person name="Wu J."/>
            <person name="Liu S."/>
            <person name="Bai Y."/>
            <person name="Mun J.H."/>
            <person name="Bancroft I."/>
            <person name="Cheng F."/>
            <person name="Huang S."/>
            <person name="Li X."/>
            <person name="Hua W."/>
            <person name="Wang J."/>
            <person name="Wang X."/>
            <person name="Freeling M."/>
            <person name="Pires J.C."/>
            <person name="Paterson A.H."/>
            <person name="Chalhoub B."/>
            <person name="Wang B."/>
            <person name="Hayward A."/>
            <person name="Sharpe A.G."/>
            <person name="Park B.S."/>
            <person name="Weisshaar B."/>
            <person name="Liu B."/>
            <person name="Li B."/>
            <person name="Liu B."/>
            <person name="Tong C."/>
            <person name="Song C."/>
            <person name="Duran C."/>
            <person name="Peng C."/>
            <person name="Geng C."/>
            <person name="Koh C."/>
            <person name="Lin C."/>
            <person name="Edwards D."/>
            <person name="Mu D."/>
            <person name="Shen D."/>
            <person name="Soumpourou E."/>
            <person name="Li F."/>
            <person name="Fraser F."/>
            <person name="Conant G."/>
            <person name="Lassalle G."/>
            <person name="King G.J."/>
            <person name="Bonnema G."/>
            <person name="Tang H."/>
            <person name="Wang H."/>
            <person name="Belcram H."/>
            <person name="Zhou H."/>
            <person name="Hirakawa H."/>
            <person name="Abe H."/>
            <person name="Guo H."/>
            <person name="Wang H."/>
            <person name="Jin H."/>
            <person name="Parkin I.A."/>
            <person name="Batley J."/>
            <person name="Kim J.S."/>
            <person name="Just J."/>
            <person name="Li J."/>
            <person name="Xu J."/>
            <person name="Deng J."/>
            <person name="Kim J.A."/>
            <person name="Li J."/>
            <person name="Yu J."/>
            <person name="Meng J."/>
            <person name="Wang J."/>
            <person name="Min J."/>
            <person name="Poulain J."/>
            <person name="Wang J."/>
            <person name="Hatakeyama K."/>
            <person name="Wu K."/>
            <person name="Wang L."/>
            <person name="Fang L."/>
            <person name="Trick M."/>
            <person name="Links M.G."/>
            <person name="Zhao M."/>
            <person name="Jin M."/>
            <person name="Ramchiary N."/>
            <person name="Drou N."/>
            <person name="Berkman P.J."/>
            <person name="Cai Q."/>
            <person name="Huang Q."/>
            <person name="Li R."/>
            <person name="Tabata S."/>
            <person name="Cheng S."/>
            <person name="Zhang S."/>
            <person name="Zhang S."/>
            <person name="Huang S."/>
            <person name="Sato S."/>
            <person name="Sun S."/>
            <person name="Kwon S.J."/>
            <person name="Choi S.R."/>
            <person name="Lee T.H."/>
            <person name="Fan W."/>
            <person name="Zhao X."/>
            <person name="Tan X."/>
            <person name="Xu X."/>
            <person name="Wang Y."/>
            <person name="Qiu Y."/>
            <person name="Yin Y."/>
            <person name="Li Y."/>
            <person name="Du Y."/>
            <person name="Liao Y."/>
            <person name="Lim Y."/>
            <person name="Narusaka Y."/>
            <person name="Wang Y."/>
            <person name="Wang Z."/>
            <person name="Li Z."/>
            <person name="Wang Z."/>
            <person name="Xiong Z."/>
            <person name="Zhang Z."/>
        </authorList>
    </citation>
    <scope>NUCLEOTIDE SEQUENCE [LARGE SCALE GENOMIC DNA]</scope>
    <source>
        <strain evidence="1 2">cv. Chiifu-401-42</strain>
    </source>
</reference>
<accession>M4CW70</accession>
<proteinExistence type="predicted"/>
<dbReference type="HOGENOM" id="CLU_947824_0_0_1"/>
<organism evidence="1 2">
    <name type="scientific">Brassica campestris</name>
    <name type="common">Field mustard</name>
    <dbReference type="NCBI Taxonomy" id="3711"/>
    <lineage>
        <taxon>Eukaryota</taxon>
        <taxon>Viridiplantae</taxon>
        <taxon>Streptophyta</taxon>
        <taxon>Embryophyta</taxon>
        <taxon>Tracheophyta</taxon>
        <taxon>Spermatophyta</taxon>
        <taxon>Magnoliopsida</taxon>
        <taxon>eudicotyledons</taxon>
        <taxon>Gunneridae</taxon>
        <taxon>Pentapetalae</taxon>
        <taxon>rosids</taxon>
        <taxon>malvids</taxon>
        <taxon>Brassicales</taxon>
        <taxon>Brassicaceae</taxon>
        <taxon>Brassiceae</taxon>
        <taxon>Brassica</taxon>
    </lineage>
</organism>
<sequence length="294" mass="32663">MAPVRLILSSSYPSVYRLYLYVRTPSDLHHLCLTSSSFVIPLDPLPHKCIIVLNTVAVRFIYSLTDLDDQRLSLGPVKASWLRYGCYEDLDADPAYLNRRQFLLVGLRSEIGFLRSVLSVSCNRCCTLTLNPLSIFDSPNRLLYGLTPHFMFTPSTVTIRLFICLVTVAFVLTNEFSRTGVHGTSLFFQDTLVEFPSPLSNQANIHSSSSSSLSHKYATVSPVFSLNNIFSGTVEIHLVSRSIIVSIEVDLGYLMDCMAKSSFSMSIAKAWIFTEQSGISNTLGSTMQDTALAL</sequence>
<dbReference type="InParanoid" id="M4CW70"/>
<dbReference type="Gramene" id="Bra008467.1">
    <property type="protein sequence ID" value="Bra008467.1-P"/>
    <property type="gene ID" value="Bra008467"/>
</dbReference>